<dbReference type="Proteomes" id="UP000827872">
    <property type="component" value="Linkage Group LG05"/>
</dbReference>
<sequence length="121" mass="13861">MKDFSFLTCGACRTWQNVPFHIWFYFKWPKPSSVARGCVMAWGHWAITDPEAAAKGKDSPFPLSTAPSVWSAFNHSPPLFFLQGIFNHEEAAESQQLRSRSRAEKDLGKAEFRLTKELCRH</sequence>
<comment type="caution">
    <text evidence="1">The sequence shown here is derived from an EMBL/GenBank/DDBJ whole genome shotgun (WGS) entry which is preliminary data.</text>
</comment>
<evidence type="ECO:0000313" key="2">
    <source>
        <dbReference type="Proteomes" id="UP000827872"/>
    </source>
</evidence>
<evidence type="ECO:0000313" key="1">
    <source>
        <dbReference type="EMBL" id="KAH7999379.1"/>
    </source>
</evidence>
<dbReference type="EMBL" id="CM037618">
    <property type="protein sequence ID" value="KAH7999379.1"/>
    <property type="molecule type" value="Genomic_DNA"/>
</dbReference>
<accession>A0ACB8F2L2</accession>
<gene>
    <name evidence="1" type="ORF">K3G42_009605</name>
</gene>
<reference evidence="1" key="1">
    <citation type="submission" date="2021-08" db="EMBL/GenBank/DDBJ databases">
        <title>The first chromosome-level gecko genome reveals the dynamic sex chromosomes of Neotropical dwarf geckos (Sphaerodactylidae: Sphaerodactylus).</title>
        <authorList>
            <person name="Pinto B.J."/>
            <person name="Keating S.E."/>
            <person name="Gamble T."/>
        </authorList>
    </citation>
    <scope>NUCLEOTIDE SEQUENCE</scope>
    <source>
        <strain evidence="1">TG3544</strain>
    </source>
</reference>
<proteinExistence type="predicted"/>
<keyword evidence="2" id="KW-1185">Reference proteome</keyword>
<name>A0ACB8F2L2_9SAUR</name>
<protein>
    <submittedName>
        <fullName evidence="1">Uncharacterized protein</fullName>
    </submittedName>
</protein>
<organism evidence="1 2">
    <name type="scientific">Sphaerodactylus townsendi</name>
    <dbReference type="NCBI Taxonomy" id="933632"/>
    <lineage>
        <taxon>Eukaryota</taxon>
        <taxon>Metazoa</taxon>
        <taxon>Chordata</taxon>
        <taxon>Craniata</taxon>
        <taxon>Vertebrata</taxon>
        <taxon>Euteleostomi</taxon>
        <taxon>Lepidosauria</taxon>
        <taxon>Squamata</taxon>
        <taxon>Bifurcata</taxon>
        <taxon>Gekkota</taxon>
        <taxon>Sphaerodactylidae</taxon>
        <taxon>Sphaerodactylus</taxon>
    </lineage>
</organism>